<dbReference type="PROSITE" id="PS00061">
    <property type="entry name" value="ADH_SHORT"/>
    <property type="match status" value="1"/>
</dbReference>
<dbReference type="Proteomes" id="UP000248340">
    <property type="component" value="Unassembled WGS sequence"/>
</dbReference>
<dbReference type="InterPro" id="IPR020904">
    <property type="entry name" value="Sc_DH/Rdtase_CS"/>
</dbReference>
<dbReference type="PRINTS" id="PR00081">
    <property type="entry name" value="GDHRDH"/>
</dbReference>
<dbReference type="OrthoDB" id="5840532at2759"/>
<dbReference type="PANTHER" id="PTHR24321">
    <property type="entry name" value="DEHYDROGENASES, SHORT CHAIN"/>
    <property type="match status" value="1"/>
</dbReference>
<dbReference type="InterPro" id="IPR036291">
    <property type="entry name" value="NAD(P)-bd_dom_sf"/>
</dbReference>
<keyword evidence="2" id="KW-0521">NADP</keyword>
<dbReference type="CDD" id="cd05233">
    <property type="entry name" value="SDR_c"/>
    <property type="match status" value="1"/>
</dbReference>
<dbReference type="PANTHER" id="PTHR24321:SF8">
    <property type="entry name" value="ESTRADIOL 17-BETA-DEHYDROGENASE 8-RELATED"/>
    <property type="match status" value="1"/>
</dbReference>
<keyword evidence="5" id="KW-1185">Reference proteome</keyword>
<dbReference type="RefSeq" id="XP_025494985.1">
    <property type="nucleotide sequence ID" value="XM_025640565.1"/>
</dbReference>
<dbReference type="GO" id="GO:0016491">
    <property type="term" value="F:oxidoreductase activity"/>
    <property type="evidence" value="ECO:0007669"/>
    <property type="project" value="UniProtKB-KW"/>
</dbReference>
<dbReference type="STRING" id="1448315.A0A319CGL7"/>
<reference evidence="4 5" key="1">
    <citation type="submission" date="2016-12" db="EMBL/GenBank/DDBJ databases">
        <title>The genomes of Aspergillus section Nigri reveals drivers in fungal speciation.</title>
        <authorList>
            <consortium name="DOE Joint Genome Institute"/>
            <person name="Vesth T.C."/>
            <person name="Nybo J."/>
            <person name="Theobald S."/>
            <person name="Brandl J."/>
            <person name="Frisvad J.C."/>
            <person name="Nielsen K.F."/>
            <person name="Lyhne E.K."/>
            <person name="Kogle M.E."/>
            <person name="Kuo A."/>
            <person name="Riley R."/>
            <person name="Clum A."/>
            <person name="Nolan M."/>
            <person name="Lipzen A."/>
            <person name="Salamov A."/>
            <person name="Henrissat B."/>
            <person name="Wiebenga A."/>
            <person name="De Vries R.P."/>
            <person name="Grigoriev I.V."/>
            <person name="Mortensen U.H."/>
            <person name="Andersen M.R."/>
            <person name="Baker S.E."/>
        </authorList>
    </citation>
    <scope>NUCLEOTIDE SEQUENCE [LARGE SCALE GENOMIC DNA]</scope>
    <source>
        <strain evidence="4 5">CBS 121591</strain>
    </source>
</reference>
<dbReference type="VEuPathDB" id="FungiDB:BO82DRAFT_429735"/>
<dbReference type="GO" id="GO:0044550">
    <property type="term" value="P:secondary metabolite biosynthetic process"/>
    <property type="evidence" value="ECO:0007669"/>
    <property type="project" value="UniProtKB-ARBA"/>
</dbReference>
<evidence type="ECO:0000256" key="3">
    <source>
        <dbReference type="ARBA" id="ARBA00023002"/>
    </source>
</evidence>
<comment type="similarity">
    <text evidence="1">Belongs to the short-chain dehydrogenases/reductases (SDR) family.</text>
</comment>
<keyword evidence="3" id="KW-0560">Oxidoreductase</keyword>
<dbReference type="InterPro" id="IPR002347">
    <property type="entry name" value="SDR_fam"/>
</dbReference>
<name>A0A319CGL7_9EURO</name>
<evidence type="ECO:0000256" key="2">
    <source>
        <dbReference type="ARBA" id="ARBA00022857"/>
    </source>
</evidence>
<proteinExistence type="inferred from homology"/>
<accession>A0A319CGL7</accession>
<dbReference type="SUPFAM" id="SSF51735">
    <property type="entry name" value="NAD(P)-binding Rossmann-fold domains"/>
    <property type="match status" value="1"/>
</dbReference>
<evidence type="ECO:0000313" key="5">
    <source>
        <dbReference type="Proteomes" id="UP000248340"/>
    </source>
</evidence>
<organism evidence="4 5">
    <name type="scientific">Aspergillus uvarum CBS 121591</name>
    <dbReference type="NCBI Taxonomy" id="1448315"/>
    <lineage>
        <taxon>Eukaryota</taxon>
        <taxon>Fungi</taxon>
        <taxon>Dikarya</taxon>
        <taxon>Ascomycota</taxon>
        <taxon>Pezizomycotina</taxon>
        <taxon>Eurotiomycetes</taxon>
        <taxon>Eurotiomycetidae</taxon>
        <taxon>Eurotiales</taxon>
        <taxon>Aspergillaceae</taxon>
        <taxon>Aspergillus</taxon>
        <taxon>Aspergillus subgen. Circumdati</taxon>
    </lineage>
</organism>
<dbReference type="GeneID" id="37143307"/>
<dbReference type="AlphaFoldDB" id="A0A319CGL7"/>
<sequence>MREPFGPIEIQYVSPRHSCGAPPQQLGSEEIVPWIFAVAELGTGTRLGPQSGSAIVPRIRRQITYDMRLGSIRKHLMISKLIVSMQKQRAGQLKGSTRGVMVTDKSSIIYIATLFEGGSSLLDGCFLVVRKVLRAMTSQEPIELITPRSQRRPTRGSIVILTSLAAEGAFLGVGNYVAAKHAVKGLVQTAGKLPPSIISRQRDPNQHRGGPMMEQFLDQAPAVKAAMLGDLPMRRLAGPEEVADAVWFLASPAASYVNGHTLVVDGGSSLQLSNQPFA</sequence>
<dbReference type="Gene3D" id="3.40.50.720">
    <property type="entry name" value="NAD(P)-binding Rossmann-like Domain"/>
    <property type="match status" value="1"/>
</dbReference>
<protein>
    <submittedName>
        <fullName evidence="4">NAD(P)-binding protein</fullName>
    </submittedName>
</protein>
<dbReference type="Pfam" id="PF13561">
    <property type="entry name" value="adh_short_C2"/>
    <property type="match status" value="1"/>
</dbReference>
<evidence type="ECO:0000313" key="4">
    <source>
        <dbReference type="EMBL" id="PYH84785.1"/>
    </source>
</evidence>
<dbReference type="EMBL" id="KZ821682">
    <property type="protein sequence ID" value="PYH84785.1"/>
    <property type="molecule type" value="Genomic_DNA"/>
</dbReference>
<gene>
    <name evidence="4" type="ORF">BO82DRAFT_429735</name>
</gene>
<evidence type="ECO:0000256" key="1">
    <source>
        <dbReference type="ARBA" id="ARBA00006484"/>
    </source>
</evidence>